<dbReference type="Pfam" id="PF04434">
    <property type="entry name" value="SWIM"/>
    <property type="match status" value="1"/>
</dbReference>
<keyword evidence="1" id="KW-0863">Zinc-finger</keyword>
<name>A0A811RVB3_9POAL</name>
<feature type="domain" description="SWIM-type" evidence="2">
    <location>
        <begin position="74"/>
        <end position="109"/>
    </location>
</feature>
<dbReference type="PROSITE" id="PS50966">
    <property type="entry name" value="ZF_SWIM"/>
    <property type="match status" value="1"/>
</dbReference>
<comment type="caution">
    <text evidence="3">The sequence shown here is derived from an EMBL/GenBank/DDBJ whole genome shotgun (WGS) entry which is preliminary data.</text>
</comment>
<dbReference type="GO" id="GO:0008270">
    <property type="term" value="F:zinc ion binding"/>
    <property type="evidence" value="ECO:0007669"/>
    <property type="project" value="UniProtKB-KW"/>
</dbReference>
<evidence type="ECO:0000313" key="4">
    <source>
        <dbReference type="Proteomes" id="UP000604825"/>
    </source>
</evidence>
<evidence type="ECO:0000259" key="2">
    <source>
        <dbReference type="PROSITE" id="PS50966"/>
    </source>
</evidence>
<proteinExistence type="predicted"/>
<protein>
    <recommendedName>
        <fullName evidence="2">SWIM-type domain-containing protein</fullName>
    </recommendedName>
</protein>
<dbReference type="Proteomes" id="UP000604825">
    <property type="component" value="Unassembled WGS sequence"/>
</dbReference>
<dbReference type="AlphaFoldDB" id="A0A811RVB3"/>
<evidence type="ECO:0000256" key="1">
    <source>
        <dbReference type="PROSITE-ProRule" id="PRU00325"/>
    </source>
</evidence>
<organism evidence="3 4">
    <name type="scientific">Miscanthus lutarioriparius</name>
    <dbReference type="NCBI Taxonomy" id="422564"/>
    <lineage>
        <taxon>Eukaryota</taxon>
        <taxon>Viridiplantae</taxon>
        <taxon>Streptophyta</taxon>
        <taxon>Embryophyta</taxon>
        <taxon>Tracheophyta</taxon>
        <taxon>Spermatophyta</taxon>
        <taxon>Magnoliopsida</taxon>
        <taxon>Liliopsida</taxon>
        <taxon>Poales</taxon>
        <taxon>Poaceae</taxon>
        <taxon>PACMAD clade</taxon>
        <taxon>Panicoideae</taxon>
        <taxon>Andropogonodae</taxon>
        <taxon>Andropogoneae</taxon>
        <taxon>Saccharinae</taxon>
        <taxon>Miscanthus</taxon>
    </lineage>
</organism>
<accession>A0A811RVB3</accession>
<gene>
    <name evidence="3" type="ORF">NCGR_LOCUS57297</name>
</gene>
<keyword evidence="1" id="KW-0479">Metal-binding</keyword>
<evidence type="ECO:0000313" key="3">
    <source>
        <dbReference type="EMBL" id="CAD6333199.1"/>
    </source>
</evidence>
<keyword evidence="1" id="KW-0862">Zinc</keyword>
<sequence length="156" mass="17559">MGKTLGLMRMSEDDGQGICLRSMLPLYTQRICSTSSPKEFEKTTEYDVKTVGQFQYWVEPNNSFVYGYGKRNYLATTIEEEESYCCECSRFDGDGIICCHIMRVMAPVELVAHGMPLTGQKTLRFTNASTAFAALAVEGCTSDENYAVLEKHIKQM</sequence>
<keyword evidence="4" id="KW-1185">Reference proteome</keyword>
<dbReference type="OrthoDB" id="694296at2759"/>
<reference evidence="3" key="1">
    <citation type="submission" date="2020-10" db="EMBL/GenBank/DDBJ databases">
        <authorList>
            <person name="Han B."/>
            <person name="Lu T."/>
            <person name="Zhao Q."/>
            <person name="Huang X."/>
            <person name="Zhao Y."/>
        </authorList>
    </citation>
    <scope>NUCLEOTIDE SEQUENCE</scope>
</reference>
<dbReference type="InterPro" id="IPR007527">
    <property type="entry name" value="Znf_SWIM"/>
</dbReference>
<dbReference type="EMBL" id="CAJGYO010000017">
    <property type="protein sequence ID" value="CAD6333199.1"/>
    <property type="molecule type" value="Genomic_DNA"/>
</dbReference>